<dbReference type="WBParaSite" id="SSTP_0001102000.1">
    <property type="protein sequence ID" value="SSTP_0001102000.1"/>
    <property type="gene ID" value="SSTP_0001102000"/>
</dbReference>
<keyword evidence="2" id="KW-1185">Reference proteome</keyword>
<feature type="transmembrane region" description="Helical" evidence="1">
    <location>
        <begin position="40"/>
        <end position="57"/>
    </location>
</feature>
<keyword evidence="1" id="KW-0812">Transmembrane</keyword>
<evidence type="ECO:0000313" key="4">
    <source>
        <dbReference type="WBParaSite" id="TCONS_00000053.p1"/>
    </source>
</evidence>
<accession>A0A0K0ENI3</accession>
<keyword evidence="1" id="KW-0472">Membrane</keyword>
<evidence type="ECO:0000256" key="1">
    <source>
        <dbReference type="SAM" id="Phobius"/>
    </source>
</evidence>
<organism evidence="3">
    <name type="scientific">Strongyloides stercoralis</name>
    <name type="common">Threadworm</name>
    <dbReference type="NCBI Taxonomy" id="6248"/>
    <lineage>
        <taxon>Eukaryota</taxon>
        <taxon>Metazoa</taxon>
        <taxon>Ecdysozoa</taxon>
        <taxon>Nematoda</taxon>
        <taxon>Chromadorea</taxon>
        <taxon>Rhabditida</taxon>
        <taxon>Tylenchina</taxon>
        <taxon>Panagrolaimomorpha</taxon>
        <taxon>Strongyloidoidea</taxon>
        <taxon>Strongyloididae</taxon>
        <taxon>Strongyloides</taxon>
    </lineage>
</organism>
<dbReference type="Proteomes" id="UP000035681">
    <property type="component" value="Unplaced"/>
</dbReference>
<dbReference type="WBParaSite" id="TCONS_00000053.p1">
    <property type="protein sequence ID" value="TCONS_00000053.p1"/>
    <property type="gene ID" value="XLOC_000051"/>
</dbReference>
<proteinExistence type="predicted"/>
<evidence type="ECO:0000313" key="2">
    <source>
        <dbReference type="Proteomes" id="UP000035681"/>
    </source>
</evidence>
<protein>
    <submittedName>
        <fullName evidence="4">Transmembrane protein</fullName>
    </submittedName>
</protein>
<reference evidence="3" key="1">
    <citation type="submission" date="2015-08" db="UniProtKB">
        <authorList>
            <consortium name="WormBaseParasite"/>
        </authorList>
    </citation>
    <scope>IDENTIFICATION</scope>
</reference>
<dbReference type="AlphaFoldDB" id="A0A0K0ENI3"/>
<feature type="transmembrane region" description="Helical" evidence="1">
    <location>
        <begin position="138"/>
        <end position="157"/>
    </location>
</feature>
<sequence>MILTPVPSYFEKTTYKSSTVQKHSYTLDEKLGIKNSLKNATILLIIVNFFLLIGMYFFCFFNFIIQAILISIEFLCIYKSIVKKNNLKAIKIFIFIQFVNNVYTVFSFIVIIVGKTIFGYDFYNYQNKKVIFTTLDKIIIIFIIIIICYKIIFLNYYSNIYKLLIWQQEHINKMNEIQKNCITQVNNANFSSPPKLLVIPEIKNSNKNERLSPIHEENNKVGEISTKKRRSSKVIPKLSLQISPTSYIDSSSPLTPFDITYTSDFYLIPLNTPYNLDVKLSIFDEKEKKANEKENNEIDNDNEKENNVLRRYFISLSDVSTVDNKGYFIDRINNPIQQNDLEWI</sequence>
<name>A0A0K0ENI3_STRER</name>
<feature type="transmembrane region" description="Helical" evidence="1">
    <location>
        <begin position="93"/>
        <end position="118"/>
    </location>
</feature>
<evidence type="ECO:0000313" key="3">
    <source>
        <dbReference type="WBParaSite" id="SSTP_0001102000.1"/>
    </source>
</evidence>
<keyword evidence="1" id="KW-1133">Transmembrane helix</keyword>